<evidence type="ECO:0000259" key="1">
    <source>
        <dbReference type="SMART" id="SM00256"/>
    </source>
</evidence>
<organism evidence="2">
    <name type="scientific">Arundo donax</name>
    <name type="common">Giant reed</name>
    <name type="synonym">Donax arundinaceus</name>
    <dbReference type="NCBI Taxonomy" id="35708"/>
    <lineage>
        <taxon>Eukaryota</taxon>
        <taxon>Viridiplantae</taxon>
        <taxon>Streptophyta</taxon>
        <taxon>Embryophyta</taxon>
        <taxon>Tracheophyta</taxon>
        <taxon>Spermatophyta</taxon>
        <taxon>Magnoliopsida</taxon>
        <taxon>Liliopsida</taxon>
        <taxon>Poales</taxon>
        <taxon>Poaceae</taxon>
        <taxon>PACMAD clade</taxon>
        <taxon>Arundinoideae</taxon>
        <taxon>Arundineae</taxon>
        <taxon>Arundo</taxon>
    </lineage>
</organism>
<dbReference type="Gene3D" id="1.20.1280.50">
    <property type="match status" value="1"/>
</dbReference>
<dbReference type="InterPro" id="IPR013187">
    <property type="entry name" value="F-box-assoc_dom_typ3"/>
</dbReference>
<dbReference type="CDD" id="cd22157">
    <property type="entry name" value="F-box_AtFBW1-like"/>
    <property type="match status" value="1"/>
</dbReference>
<dbReference type="EMBL" id="GBRH01268685">
    <property type="protein sequence ID" value="JAD29210.1"/>
    <property type="molecule type" value="Transcribed_RNA"/>
</dbReference>
<dbReference type="PANTHER" id="PTHR31672">
    <property type="entry name" value="BNACNNG10540D PROTEIN"/>
    <property type="match status" value="1"/>
</dbReference>
<accession>A0A0A8YXK2</accession>
<dbReference type="SMART" id="SM00256">
    <property type="entry name" value="FBOX"/>
    <property type="match status" value="1"/>
</dbReference>
<dbReference type="Pfam" id="PF08268">
    <property type="entry name" value="FBA_3"/>
    <property type="match status" value="1"/>
</dbReference>
<dbReference type="NCBIfam" id="TIGR01640">
    <property type="entry name" value="F_box_assoc_1"/>
    <property type="match status" value="1"/>
</dbReference>
<reference evidence="2" key="2">
    <citation type="journal article" date="2015" name="Data Brief">
        <title>Shoot transcriptome of the giant reed, Arundo donax.</title>
        <authorList>
            <person name="Barrero R.A."/>
            <person name="Guerrero F.D."/>
            <person name="Moolhuijzen P."/>
            <person name="Goolsby J.A."/>
            <person name="Tidwell J."/>
            <person name="Bellgard S.E."/>
            <person name="Bellgard M.I."/>
        </authorList>
    </citation>
    <scope>NUCLEOTIDE SEQUENCE</scope>
    <source>
        <tissue evidence="2">Shoot tissue taken approximately 20 cm above the soil surface</tissue>
    </source>
</reference>
<name>A0A0A8YXK2_ARUDO</name>
<dbReference type="PANTHER" id="PTHR31672:SF13">
    <property type="entry name" value="F-BOX PROTEIN CPR30-LIKE"/>
    <property type="match status" value="1"/>
</dbReference>
<protein>
    <recommendedName>
        <fullName evidence="1">F-box domain-containing protein</fullName>
    </recommendedName>
</protein>
<dbReference type="InterPro" id="IPR001810">
    <property type="entry name" value="F-box_dom"/>
</dbReference>
<dbReference type="AlphaFoldDB" id="A0A0A8YXK2"/>
<dbReference type="InterPro" id="IPR050796">
    <property type="entry name" value="SCF_F-box_component"/>
</dbReference>
<proteinExistence type="predicted"/>
<dbReference type="SUPFAM" id="SSF81383">
    <property type="entry name" value="F-box domain"/>
    <property type="match status" value="1"/>
</dbReference>
<reference evidence="2" key="1">
    <citation type="submission" date="2014-09" db="EMBL/GenBank/DDBJ databases">
        <authorList>
            <person name="Magalhaes I.L.F."/>
            <person name="Oliveira U."/>
            <person name="Santos F.R."/>
            <person name="Vidigal T.H.D.A."/>
            <person name="Brescovit A.D."/>
            <person name="Santos A.J."/>
        </authorList>
    </citation>
    <scope>NUCLEOTIDE SEQUENCE</scope>
    <source>
        <tissue evidence="2">Shoot tissue taken approximately 20 cm above the soil surface</tissue>
    </source>
</reference>
<dbReference type="Pfam" id="PF00646">
    <property type="entry name" value="F-box"/>
    <property type="match status" value="1"/>
</dbReference>
<dbReference type="InterPro" id="IPR017451">
    <property type="entry name" value="F-box-assoc_interact_dom"/>
</dbReference>
<dbReference type="InterPro" id="IPR036047">
    <property type="entry name" value="F-box-like_dom_sf"/>
</dbReference>
<feature type="domain" description="F-box" evidence="1">
    <location>
        <begin position="37"/>
        <end position="76"/>
    </location>
</feature>
<evidence type="ECO:0000313" key="2">
    <source>
        <dbReference type="EMBL" id="JAD29210.1"/>
    </source>
</evidence>
<sequence>MDLNTPEDNTLDRNTNPKTRMFKTYRRRVRRSSVPEISEELVLEILLRLPVKTLARFKSVCKAWHAIIANPCFIRMHLQQSSSKHEQEPSFLITPHTLNKVIEDEAWPSTFSNKVPLYLWQEGQDSACLMHKTDFHGEFGSVYPMSHCDGLVMFPTDTKVYVFNPATSDVLKLPDAQKDVEGFQSVGLGLDPRTNTYKVVRFFYRKICFSTGTYDAGMEVCTIGGDDSYWRETINHPPYPLQPHTPKYFKGSLYWHIFKQLLRSSPQGFLRFHFEDESFNFIPHPSLASEGGQFDFIELGGELCLAQYVATQIVMWMSPSGDNGQWERLYVINLQDAWKFQPIGLSNGGMLLRRGNHLYRHDEGSQKAREVVDVEQLRYKNHKVDCIDFAGEDIYFFNIIPYIQSLVPLAKAR</sequence>